<dbReference type="OrthoDB" id="35904at2157"/>
<reference evidence="1 2" key="2">
    <citation type="journal article" date="2009" name="Stand. Genomic Sci.">
        <title>Complete genome sequence of Staphylothermus marinus Stetter and Fiala 1986 type strain F1.</title>
        <authorList>
            <person name="Anderson I.J."/>
            <person name="Sun H."/>
            <person name="Lapidus A."/>
            <person name="Copeland A."/>
            <person name="Glavina Del Rio T."/>
            <person name="Tice H."/>
            <person name="Dalin E."/>
            <person name="Lucas S."/>
            <person name="Barry K."/>
            <person name="Land M."/>
            <person name="Richardson P."/>
            <person name="Huber H."/>
            <person name="Kyrpides N.C."/>
        </authorList>
    </citation>
    <scope>NUCLEOTIDE SEQUENCE [LARGE SCALE GENOMIC DNA]</scope>
    <source>
        <strain evidence="2">ATCC 43588 / DSM 3639 / JCM 9404 / F1</strain>
    </source>
</reference>
<dbReference type="STRING" id="399550.Smar_0368"/>
<sequence>MEEKKPSLKDILKLSKLERLVMDYFLKHISVGEIIAIIELREEVKRLRDPDLVPEFDDVIIELEIGRAINRLLRDNFLEYRSGCYNLASHLREELKKKLGELRPGFSKNLEELIS</sequence>
<protein>
    <submittedName>
        <fullName evidence="1">Uncharacterized protein</fullName>
    </submittedName>
</protein>
<reference evidence="2" key="1">
    <citation type="journal article" date="2009" name="BMC Genomics">
        <title>The complete genome sequence of Staphylothermus marinus reveals differences in sulfur metabolism among heterotrophic Crenarchaeota.</title>
        <authorList>
            <person name="Anderson I.J."/>
            <person name="Dharmarajan L."/>
            <person name="Rodriguez J."/>
            <person name="Hooper S."/>
            <person name="Porat I."/>
            <person name="Ulrich L.E."/>
            <person name="Elkins J.G."/>
            <person name="Mavromatis K."/>
            <person name="Sun H."/>
            <person name="Land M."/>
            <person name="Lapidus A."/>
            <person name="Lucas S."/>
            <person name="Barry K."/>
            <person name="Huber H."/>
            <person name="Zhulin I.B."/>
            <person name="Whitman W.B."/>
            <person name="Mukhopadhyay B."/>
            <person name="Woese C."/>
            <person name="Bristow J."/>
            <person name="Kyrpides N."/>
        </authorList>
    </citation>
    <scope>NUCLEOTIDE SEQUENCE [LARGE SCALE GENOMIC DNA]</scope>
    <source>
        <strain evidence="2">ATCC 43588 / DSM 3639 / JCM 9404 / F1</strain>
    </source>
</reference>
<dbReference type="GeneID" id="4907380"/>
<dbReference type="eggNOG" id="arCOG08842">
    <property type="taxonomic scope" value="Archaea"/>
</dbReference>
<dbReference type="Pfam" id="PF22511">
    <property type="entry name" value="PBP2"/>
    <property type="match status" value="1"/>
</dbReference>
<dbReference type="Proteomes" id="UP000000254">
    <property type="component" value="Chromosome"/>
</dbReference>
<dbReference type="InterPro" id="IPR054264">
    <property type="entry name" value="PBP2"/>
</dbReference>
<dbReference type="RefSeq" id="WP_011838671.1">
    <property type="nucleotide sequence ID" value="NC_009033.1"/>
</dbReference>
<dbReference type="AlphaFoldDB" id="A3DLH0"/>
<organism evidence="1 2">
    <name type="scientific">Staphylothermus marinus (strain ATCC 43588 / DSM 3639 / JCM 9404 / F1)</name>
    <dbReference type="NCBI Taxonomy" id="399550"/>
    <lineage>
        <taxon>Archaea</taxon>
        <taxon>Thermoproteota</taxon>
        <taxon>Thermoprotei</taxon>
        <taxon>Desulfurococcales</taxon>
        <taxon>Desulfurococcaceae</taxon>
        <taxon>Staphylothermus</taxon>
    </lineage>
</organism>
<keyword evidence="2" id="KW-1185">Reference proteome</keyword>
<evidence type="ECO:0000313" key="2">
    <source>
        <dbReference type="Proteomes" id="UP000000254"/>
    </source>
</evidence>
<evidence type="ECO:0000313" key="1">
    <source>
        <dbReference type="EMBL" id="ABN69480.1"/>
    </source>
</evidence>
<proteinExistence type="predicted"/>
<dbReference type="EMBL" id="CP000575">
    <property type="protein sequence ID" value="ABN69480.1"/>
    <property type="molecule type" value="Genomic_DNA"/>
</dbReference>
<dbReference type="KEGG" id="smr:Smar_0368"/>
<name>A3DLH0_STAMF</name>
<gene>
    <name evidence="1" type="ordered locus">Smar_0368</name>
</gene>
<accession>A3DLH0</accession>
<dbReference type="HOGENOM" id="CLU_2067703_0_0_2"/>